<name>A0A5J9SY55_9POAL</name>
<dbReference type="AlphaFoldDB" id="A0A5J9SY55"/>
<proteinExistence type="predicted"/>
<gene>
    <name evidence="2" type="ORF">EJB05_50534</name>
</gene>
<dbReference type="Gramene" id="TVU03924">
    <property type="protein sequence ID" value="TVU03924"/>
    <property type="gene ID" value="EJB05_50534"/>
</dbReference>
<comment type="caution">
    <text evidence="2">The sequence shown here is derived from an EMBL/GenBank/DDBJ whole genome shotgun (WGS) entry which is preliminary data.</text>
</comment>
<evidence type="ECO:0000313" key="2">
    <source>
        <dbReference type="EMBL" id="TVU03924.1"/>
    </source>
</evidence>
<feature type="non-terminal residue" evidence="2">
    <location>
        <position position="173"/>
    </location>
</feature>
<dbReference type="EMBL" id="RWGY01000129">
    <property type="protein sequence ID" value="TVU03924.1"/>
    <property type="molecule type" value="Genomic_DNA"/>
</dbReference>
<accession>A0A5J9SY55</accession>
<dbReference type="Proteomes" id="UP000324897">
    <property type="component" value="Unassembled WGS sequence"/>
</dbReference>
<organism evidence="2 3">
    <name type="scientific">Eragrostis curvula</name>
    <name type="common">weeping love grass</name>
    <dbReference type="NCBI Taxonomy" id="38414"/>
    <lineage>
        <taxon>Eukaryota</taxon>
        <taxon>Viridiplantae</taxon>
        <taxon>Streptophyta</taxon>
        <taxon>Embryophyta</taxon>
        <taxon>Tracheophyta</taxon>
        <taxon>Spermatophyta</taxon>
        <taxon>Magnoliopsida</taxon>
        <taxon>Liliopsida</taxon>
        <taxon>Poales</taxon>
        <taxon>Poaceae</taxon>
        <taxon>PACMAD clade</taxon>
        <taxon>Chloridoideae</taxon>
        <taxon>Eragrostideae</taxon>
        <taxon>Eragrostidinae</taxon>
        <taxon>Eragrostis</taxon>
    </lineage>
</organism>
<sequence length="173" mass="18356">MLRSGPVEPNGSSASGPVPNMGLADPDGTNPFQARNALTELALGLVRFRWGRPGSRSDPRGFCWRGLNSGPTRKGRSFAPCLEPNPPHLRRFPAIWPGNAASTADSRNGPPLARDGGGAAVVPAAARLGRDGDTTVSTPVPILRLSSHLLIDTLTVAYMRLFPVNHFSLLSIE</sequence>
<protein>
    <submittedName>
        <fullName evidence="2">Uncharacterized protein</fullName>
    </submittedName>
</protein>
<keyword evidence="3" id="KW-1185">Reference proteome</keyword>
<evidence type="ECO:0000313" key="3">
    <source>
        <dbReference type="Proteomes" id="UP000324897"/>
    </source>
</evidence>
<evidence type="ECO:0000256" key="1">
    <source>
        <dbReference type="SAM" id="MobiDB-lite"/>
    </source>
</evidence>
<reference evidence="2 3" key="1">
    <citation type="journal article" date="2019" name="Sci. Rep.">
        <title>A high-quality genome of Eragrostis curvula grass provides insights into Poaceae evolution and supports new strategies to enhance forage quality.</title>
        <authorList>
            <person name="Carballo J."/>
            <person name="Santos B.A.C.M."/>
            <person name="Zappacosta D."/>
            <person name="Garbus I."/>
            <person name="Selva J.P."/>
            <person name="Gallo C.A."/>
            <person name="Diaz A."/>
            <person name="Albertini E."/>
            <person name="Caccamo M."/>
            <person name="Echenique V."/>
        </authorList>
    </citation>
    <scope>NUCLEOTIDE SEQUENCE [LARGE SCALE GENOMIC DNA]</scope>
    <source>
        <strain evidence="3">cv. Victoria</strain>
        <tissue evidence="2">Leaf</tissue>
    </source>
</reference>
<feature type="region of interest" description="Disordered" evidence="1">
    <location>
        <begin position="1"/>
        <end position="32"/>
    </location>
</feature>